<dbReference type="InterPro" id="IPR040026">
    <property type="entry name" value="FliD"/>
</dbReference>
<dbReference type="InterPro" id="IPR010810">
    <property type="entry name" value="Flagellin_hook_IN_motif"/>
</dbReference>
<sequence length="462" mass="48444">MASITNLGSSSGLPLEETLKKLQDAEDKKLSIYTTRAQSYQTRIDAYAKLQSALEALQKSAAVLGKTETMAAIKGSVTGGNALTASVAAEGATAGQYVIEVKNLARAQSLQSGAVADRTAKHGDTGSFEVELADGTKRTIDLKGDTSLNGIVKAINADDKSGLRATVINDGNGNNYLMLTAKDTGVQASVKNITVTGDQSLKDILSFSTAADGSTTGLANTKAEDAQLIINGLPVKSGSNNVANVIDGVTLNLTEKTETDKPITLKLEADPSVASKAIQDFVKNYNSLQSTIKSLTAFDAKAATNQPLTGDGTTRSIQASVTNALQAMLGEGSVRSLADLGITTDPQTRQLKLDQTKLDKALSTNPADVTKLLTGDNGLAKTFEKAFKDVLGSTGSLKTRTDGLAKSISDLDAQQKRAKAASDAEMDQMRTRFVALDKYVSQLAVTGNYLTQQFAAMNKSSK</sequence>
<dbReference type="Pfam" id="PF07196">
    <property type="entry name" value="Flagellin_IN"/>
    <property type="match status" value="1"/>
</dbReference>
<dbReference type="GO" id="GO:0005576">
    <property type="term" value="C:extracellular region"/>
    <property type="evidence" value="ECO:0007669"/>
    <property type="project" value="UniProtKB-SubCell"/>
</dbReference>
<dbReference type="InterPro" id="IPR010809">
    <property type="entry name" value="FliD_C"/>
</dbReference>
<evidence type="ECO:0000259" key="6">
    <source>
        <dbReference type="Pfam" id="PF02465"/>
    </source>
</evidence>
<keyword evidence="9" id="KW-1185">Reference proteome</keyword>
<dbReference type="GO" id="GO:0071973">
    <property type="term" value="P:bacterial-type flagellum-dependent cell motility"/>
    <property type="evidence" value="ECO:0007669"/>
    <property type="project" value="TreeGrafter"/>
</dbReference>
<evidence type="ECO:0000259" key="7">
    <source>
        <dbReference type="Pfam" id="PF07195"/>
    </source>
</evidence>
<keyword evidence="4 5" id="KW-0975">Bacterial flagellum</keyword>
<dbReference type="EMBL" id="CADIJR010000130">
    <property type="protein sequence ID" value="CAB3715092.1"/>
    <property type="molecule type" value="Genomic_DNA"/>
</dbReference>
<keyword evidence="5" id="KW-0964">Secreted</keyword>
<comment type="function">
    <text evidence="5">Required for morphogenesis and for the elongation of the flagellar filament by facilitating polymerization of the flagellin monomers at the tip of growing filament. Forms a capping structure, which prevents flagellin subunits (transported through the central channel of the flagellum) from leaking out without polymerization at the distal end.</text>
</comment>
<evidence type="ECO:0000256" key="1">
    <source>
        <dbReference type="ARBA" id="ARBA00009764"/>
    </source>
</evidence>
<gene>
    <name evidence="8" type="primary">fliD</name>
    <name evidence="8" type="ORF">LMG26845_05998</name>
</gene>
<comment type="similarity">
    <text evidence="1 5">Belongs to the FliD family.</text>
</comment>
<proteinExistence type="inferred from homology"/>
<keyword evidence="8" id="KW-0969">Cilium</keyword>
<dbReference type="GO" id="GO:0007155">
    <property type="term" value="P:cell adhesion"/>
    <property type="evidence" value="ECO:0007669"/>
    <property type="project" value="InterPro"/>
</dbReference>
<organism evidence="8 9">
    <name type="scientific">Achromobacter insuavis</name>
    <dbReference type="NCBI Taxonomy" id="1287735"/>
    <lineage>
        <taxon>Bacteria</taxon>
        <taxon>Pseudomonadati</taxon>
        <taxon>Pseudomonadota</taxon>
        <taxon>Betaproteobacteria</taxon>
        <taxon>Burkholderiales</taxon>
        <taxon>Alcaligenaceae</taxon>
        <taxon>Achromobacter</taxon>
    </lineage>
</organism>
<keyword evidence="3" id="KW-0175">Coiled coil</keyword>
<reference evidence="8 9" key="1">
    <citation type="submission" date="2020-04" db="EMBL/GenBank/DDBJ databases">
        <authorList>
            <person name="De Canck E."/>
        </authorList>
    </citation>
    <scope>NUCLEOTIDE SEQUENCE [LARGE SCALE GENOMIC DNA]</scope>
    <source>
        <strain evidence="8 9">LMG 26845</strain>
    </source>
</reference>
<feature type="domain" description="Flagellar hook-associated protein 2 N-terminal" evidence="6">
    <location>
        <begin position="11"/>
        <end position="108"/>
    </location>
</feature>
<evidence type="ECO:0000256" key="4">
    <source>
        <dbReference type="ARBA" id="ARBA00023143"/>
    </source>
</evidence>
<evidence type="ECO:0000256" key="5">
    <source>
        <dbReference type="RuleBase" id="RU362066"/>
    </source>
</evidence>
<accession>A0A6J5IML2</accession>
<dbReference type="AlphaFoldDB" id="A0A6J5IML2"/>
<dbReference type="Pfam" id="PF07195">
    <property type="entry name" value="FliD_C"/>
    <property type="match status" value="1"/>
</dbReference>
<dbReference type="Proteomes" id="UP000507979">
    <property type="component" value="Unassembled WGS sequence"/>
</dbReference>
<dbReference type="GO" id="GO:0009421">
    <property type="term" value="C:bacterial-type flagellum filament cap"/>
    <property type="evidence" value="ECO:0007669"/>
    <property type="project" value="InterPro"/>
</dbReference>
<dbReference type="InterPro" id="IPR003481">
    <property type="entry name" value="FliD_N"/>
</dbReference>
<comment type="subcellular location">
    <subcellularLocation>
        <location evidence="5">Secreted</location>
    </subcellularLocation>
    <subcellularLocation>
        <location evidence="5">Bacterial flagellum</location>
    </subcellularLocation>
</comment>
<dbReference type="PANTHER" id="PTHR30288">
    <property type="entry name" value="FLAGELLAR CAP/ASSEMBLY PROTEIN FLID"/>
    <property type="match status" value="1"/>
</dbReference>
<keyword evidence="8" id="KW-0966">Cell projection</keyword>
<dbReference type="GO" id="GO:0009424">
    <property type="term" value="C:bacterial-type flagellum hook"/>
    <property type="evidence" value="ECO:0007669"/>
    <property type="project" value="UniProtKB-UniRule"/>
</dbReference>
<name>A0A6J5IML2_9BURK</name>
<evidence type="ECO:0000256" key="3">
    <source>
        <dbReference type="ARBA" id="ARBA00023054"/>
    </source>
</evidence>
<feature type="domain" description="Flagellar hook-associated protein 2 C-terminal" evidence="7">
    <location>
        <begin position="223"/>
        <end position="443"/>
    </location>
</feature>
<protein>
    <recommendedName>
        <fullName evidence="5">Flagellar hook-associated protein 2</fullName>
        <shortName evidence="5">HAP2</shortName>
    </recommendedName>
    <alternativeName>
        <fullName evidence="5">Flagellar cap protein</fullName>
    </alternativeName>
</protein>
<comment type="subunit">
    <text evidence="2 5">Homopentamer.</text>
</comment>
<dbReference type="RefSeq" id="WP_054431117.1">
    <property type="nucleotide sequence ID" value="NZ_CADIJR010000130.1"/>
</dbReference>
<dbReference type="GeneID" id="92901912"/>
<keyword evidence="8" id="KW-0282">Flagellum</keyword>
<evidence type="ECO:0000313" key="8">
    <source>
        <dbReference type="EMBL" id="CAB3715092.1"/>
    </source>
</evidence>
<evidence type="ECO:0000256" key="2">
    <source>
        <dbReference type="ARBA" id="ARBA00011255"/>
    </source>
</evidence>
<dbReference type="Pfam" id="PF02465">
    <property type="entry name" value="FliD_N"/>
    <property type="match status" value="1"/>
</dbReference>
<dbReference type="PANTHER" id="PTHR30288:SF0">
    <property type="entry name" value="FLAGELLAR HOOK-ASSOCIATED PROTEIN 2"/>
    <property type="match status" value="1"/>
</dbReference>
<evidence type="ECO:0000313" key="9">
    <source>
        <dbReference type="Proteomes" id="UP000507979"/>
    </source>
</evidence>